<dbReference type="Gene3D" id="3.40.190.10">
    <property type="entry name" value="Periplasmic binding protein-like II"/>
    <property type="match status" value="2"/>
</dbReference>
<reference evidence="6 7" key="1">
    <citation type="submission" date="2019-07" db="EMBL/GenBank/DDBJ databases">
        <title>Qingshengfaniella alkalisoli gen. nov., sp. nov., isolated from saline soil.</title>
        <authorList>
            <person name="Xu L."/>
            <person name="Huang X.-X."/>
            <person name="Sun J.-Q."/>
        </authorList>
    </citation>
    <scope>NUCLEOTIDE SEQUENCE [LARGE SCALE GENOMIC DNA]</scope>
    <source>
        <strain evidence="6 7">DSM 27279</strain>
    </source>
</reference>
<dbReference type="InterPro" id="IPR036390">
    <property type="entry name" value="WH_DNA-bd_sf"/>
</dbReference>
<dbReference type="CDD" id="cd08414">
    <property type="entry name" value="PBP2_LTTR_aromatics_like"/>
    <property type="match status" value="1"/>
</dbReference>
<dbReference type="SUPFAM" id="SSF53850">
    <property type="entry name" value="Periplasmic binding protein-like II"/>
    <property type="match status" value="1"/>
</dbReference>
<dbReference type="Pfam" id="PF00126">
    <property type="entry name" value="HTH_1"/>
    <property type="match status" value="1"/>
</dbReference>
<evidence type="ECO:0000256" key="4">
    <source>
        <dbReference type="ARBA" id="ARBA00023163"/>
    </source>
</evidence>
<dbReference type="PROSITE" id="PS50931">
    <property type="entry name" value="HTH_LYSR"/>
    <property type="match status" value="1"/>
</dbReference>
<dbReference type="Pfam" id="PF03466">
    <property type="entry name" value="LysR_substrate"/>
    <property type="match status" value="1"/>
</dbReference>
<organism evidence="6 7">
    <name type="scientific">Verticiella sediminum</name>
    <dbReference type="NCBI Taxonomy" id="1247510"/>
    <lineage>
        <taxon>Bacteria</taxon>
        <taxon>Pseudomonadati</taxon>
        <taxon>Pseudomonadota</taxon>
        <taxon>Betaproteobacteria</taxon>
        <taxon>Burkholderiales</taxon>
        <taxon>Alcaligenaceae</taxon>
        <taxon>Verticiella</taxon>
    </lineage>
</organism>
<name>A0A556ACW5_9BURK</name>
<evidence type="ECO:0000256" key="1">
    <source>
        <dbReference type="ARBA" id="ARBA00009437"/>
    </source>
</evidence>
<dbReference type="AlphaFoldDB" id="A0A556ACW5"/>
<evidence type="ECO:0000256" key="2">
    <source>
        <dbReference type="ARBA" id="ARBA00023015"/>
    </source>
</evidence>
<accession>A0A556ACW5</accession>
<dbReference type="GO" id="GO:0003700">
    <property type="term" value="F:DNA-binding transcription factor activity"/>
    <property type="evidence" value="ECO:0007669"/>
    <property type="project" value="InterPro"/>
</dbReference>
<evidence type="ECO:0000313" key="7">
    <source>
        <dbReference type="Proteomes" id="UP000318405"/>
    </source>
</evidence>
<evidence type="ECO:0000256" key="3">
    <source>
        <dbReference type="ARBA" id="ARBA00023125"/>
    </source>
</evidence>
<dbReference type="EMBL" id="VLTJ01000039">
    <property type="protein sequence ID" value="TSH90725.1"/>
    <property type="molecule type" value="Genomic_DNA"/>
</dbReference>
<feature type="domain" description="HTH lysR-type" evidence="5">
    <location>
        <begin position="24"/>
        <end position="81"/>
    </location>
</feature>
<dbReference type="OrthoDB" id="9157176at2"/>
<dbReference type="Gene3D" id="1.10.10.10">
    <property type="entry name" value="Winged helix-like DNA-binding domain superfamily/Winged helix DNA-binding domain"/>
    <property type="match status" value="1"/>
</dbReference>
<comment type="caution">
    <text evidence="6">The sequence shown here is derived from an EMBL/GenBank/DDBJ whole genome shotgun (WGS) entry which is preliminary data.</text>
</comment>
<keyword evidence="3" id="KW-0238">DNA-binding</keyword>
<dbReference type="GO" id="GO:0003677">
    <property type="term" value="F:DNA binding"/>
    <property type="evidence" value="ECO:0007669"/>
    <property type="project" value="UniProtKB-KW"/>
</dbReference>
<keyword evidence="4" id="KW-0804">Transcription</keyword>
<comment type="similarity">
    <text evidence="1">Belongs to the LysR transcriptional regulatory family.</text>
</comment>
<evidence type="ECO:0000259" key="5">
    <source>
        <dbReference type="PROSITE" id="PS50931"/>
    </source>
</evidence>
<dbReference type="PANTHER" id="PTHR30346">
    <property type="entry name" value="TRANSCRIPTIONAL DUAL REGULATOR HCAR-RELATED"/>
    <property type="match status" value="1"/>
</dbReference>
<evidence type="ECO:0000313" key="6">
    <source>
        <dbReference type="EMBL" id="TSH90725.1"/>
    </source>
</evidence>
<gene>
    <name evidence="6" type="ORF">FOZ76_23370</name>
</gene>
<keyword evidence="7" id="KW-1185">Reference proteome</keyword>
<dbReference type="Proteomes" id="UP000318405">
    <property type="component" value="Unassembled WGS sequence"/>
</dbReference>
<keyword evidence="2" id="KW-0805">Transcription regulation</keyword>
<dbReference type="PRINTS" id="PR00039">
    <property type="entry name" value="HTHLYSR"/>
</dbReference>
<dbReference type="InterPro" id="IPR005119">
    <property type="entry name" value="LysR_subst-bd"/>
</dbReference>
<proteinExistence type="inferred from homology"/>
<dbReference type="SUPFAM" id="SSF46785">
    <property type="entry name" value="Winged helix' DNA-binding domain"/>
    <property type="match status" value="1"/>
</dbReference>
<dbReference type="PANTHER" id="PTHR30346:SF30">
    <property type="entry name" value="SMALL NEUTRAL PROTEASE REGULATORY PROTEIN"/>
    <property type="match status" value="1"/>
</dbReference>
<dbReference type="InterPro" id="IPR000847">
    <property type="entry name" value="LysR_HTH_N"/>
</dbReference>
<dbReference type="FunFam" id="1.10.10.10:FF:000001">
    <property type="entry name" value="LysR family transcriptional regulator"/>
    <property type="match status" value="1"/>
</dbReference>
<dbReference type="GO" id="GO:0032993">
    <property type="term" value="C:protein-DNA complex"/>
    <property type="evidence" value="ECO:0007669"/>
    <property type="project" value="TreeGrafter"/>
</dbReference>
<sequence>MAAARHAGRGAGPSQCTGILEAAMELRHLRYFVAVAEEQHVTRAARRLGMQQPPLTMQIQLLEQELGVQLFTRSPRRIELNDAGRVFLDDARKLLAAADAAVQRVRRHDQAAHAVLRIGLTTSSAIHGRTRSLLNGFRTERPHASLHLEEGAAIDLLNSLQRGTLDIAFIRAGTPAVESVDGQWLAEDELVVAVPISHPYAQASQLGLADLKSESIILYRQERCAGIGDMLLASCARAGFQPRIAGETRRLMSAVNMAAAGVGMTIVPKSMEALRMEGIVYRPMQAGSAMTAPVNMVFRRNDTSDVLHEFLSMGRGLAAAGSVARQAPG</sequence>
<protein>
    <submittedName>
        <fullName evidence="6">LysR family transcriptional regulator</fullName>
    </submittedName>
</protein>
<dbReference type="InterPro" id="IPR036388">
    <property type="entry name" value="WH-like_DNA-bd_sf"/>
</dbReference>